<feature type="binding site" evidence="9">
    <location>
        <position position="284"/>
    </location>
    <ligand>
        <name>ATP</name>
        <dbReference type="ChEBI" id="CHEBI:30616"/>
    </ligand>
</feature>
<keyword evidence="5 9" id="KW-0067">ATP-binding</keyword>
<sequence>MCGIHVLIQPESDGLAAIQKMMHATEHRGPDFSGFCKVEANIFFAANRLKIQDLSESSNQPIWNKDKSSVLVWNGEIYNYPELKEILVKRGYHLDTGSDSIVLLRWLMAFGKEGIQQLKGMFAFVFADLGKKEILVSRDISGEKPLYFHQHGNFWIFSSETKGILAGLQHPSKIDKTQFLPYFYYRHSMPDRSFFDEVNQVLPGEIIRMDLDGQIIQREKMVLEPNQKYETSQNKFEEILKEAVSKSLAAKRPVGMVLSGGADSSLLYAVAYELTGQKSPTYTVALESKLQTKYNDPHFVRIFNQQYSSENREIRVNKATVMENWDAYIQSIDQPIGDSAGFLTWLVAKEAKEEVKVLISGAGADELFAGYNRHRAFRHYLNHPALLRQIATFSDLPFPGYLKKLLQSISKNPEDTFIQMAAVEKIPEAYLGIFRPWYPKSEFDFKNALDWDRTFYLVNDILKIHDNACMAHGIEGRAPYLNSELLEFALSQTVEELLQSKGKVFIKEALRKRGLGQIADRKKLGFGLPLQEWMEENDFREWVFEPIRQLSKDRGECFTPEMLKFTAQLEKAEKRHFLLVWNLFILAGWLSKFPK</sequence>
<dbReference type="GO" id="GO:0005524">
    <property type="term" value="F:ATP binding"/>
    <property type="evidence" value="ECO:0007669"/>
    <property type="project" value="UniProtKB-KW"/>
</dbReference>
<dbReference type="InterPro" id="IPR029055">
    <property type="entry name" value="Ntn_hydrolases_N"/>
</dbReference>
<keyword evidence="8" id="KW-0061">Asparagine biosynthesis</keyword>
<dbReference type="EC" id="6.3.5.4" evidence="3"/>
<evidence type="ECO:0000256" key="3">
    <source>
        <dbReference type="ARBA" id="ARBA00012737"/>
    </source>
</evidence>
<dbReference type="InterPro" id="IPR051786">
    <property type="entry name" value="ASN_synthetase/amidase"/>
</dbReference>
<comment type="similarity">
    <text evidence="2">Belongs to the asparagine synthetase family.</text>
</comment>
<dbReference type="PIRSF" id="PIRSF001589">
    <property type="entry name" value="Asn_synthetase_glu-h"/>
    <property type="match status" value="1"/>
</dbReference>
<feature type="binding site" evidence="9">
    <location>
        <position position="99"/>
    </location>
    <ligand>
        <name>L-glutamine</name>
        <dbReference type="ChEBI" id="CHEBI:58359"/>
    </ligand>
</feature>
<keyword evidence="12" id="KW-1185">Reference proteome</keyword>
<evidence type="ECO:0000259" key="10">
    <source>
        <dbReference type="PROSITE" id="PS51278"/>
    </source>
</evidence>
<dbReference type="Pfam" id="PF13537">
    <property type="entry name" value="GATase_7"/>
    <property type="match status" value="1"/>
</dbReference>
<feature type="active site" description="For GATase activity" evidence="8">
    <location>
        <position position="2"/>
    </location>
</feature>
<dbReference type="Gene3D" id="3.40.50.620">
    <property type="entry name" value="HUPs"/>
    <property type="match status" value="1"/>
</dbReference>
<dbReference type="GO" id="GO:0006529">
    <property type="term" value="P:asparagine biosynthetic process"/>
    <property type="evidence" value="ECO:0007669"/>
    <property type="project" value="UniProtKB-KW"/>
</dbReference>
<comment type="catalytic activity">
    <reaction evidence="7">
        <text>L-aspartate + L-glutamine + ATP + H2O = L-asparagine + L-glutamate + AMP + diphosphate + H(+)</text>
        <dbReference type="Rhea" id="RHEA:12228"/>
        <dbReference type="ChEBI" id="CHEBI:15377"/>
        <dbReference type="ChEBI" id="CHEBI:15378"/>
        <dbReference type="ChEBI" id="CHEBI:29985"/>
        <dbReference type="ChEBI" id="CHEBI:29991"/>
        <dbReference type="ChEBI" id="CHEBI:30616"/>
        <dbReference type="ChEBI" id="CHEBI:33019"/>
        <dbReference type="ChEBI" id="CHEBI:58048"/>
        <dbReference type="ChEBI" id="CHEBI:58359"/>
        <dbReference type="ChEBI" id="CHEBI:456215"/>
        <dbReference type="EC" id="6.3.5.4"/>
    </reaction>
</comment>
<keyword evidence="8" id="KW-0028">Amino-acid biosynthesis</keyword>
<keyword evidence="4 9" id="KW-0547">Nucleotide-binding</keyword>
<comment type="caution">
    <text evidence="11">The sequence shown here is derived from an EMBL/GenBank/DDBJ whole genome shotgun (WGS) entry which is preliminary data.</text>
</comment>
<name>A0A9X2P587_9BACT</name>
<dbReference type="InterPro" id="IPR014729">
    <property type="entry name" value="Rossmann-like_a/b/a_fold"/>
</dbReference>
<evidence type="ECO:0000256" key="4">
    <source>
        <dbReference type="ARBA" id="ARBA00022741"/>
    </source>
</evidence>
<dbReference type="PANTHER" id="PTHR43284:SF1">
    <property type="entry name" value="ASPARAGINE SYNTHETASE"/>
    <property type="match status" value="1"/>
</dbReference>
<dbReference type="InterPro" id="IPR033738">
    <property type="entry name" value="AsnB_N"/>
</dbReference>
<reference evidence="11" key="1">
    <citation type="submission" date="2022-08" db="EMBL/GenBank/DDBJ databases">
        <authorList>
            <person name="Zhang D."/>
        </authorList>
    </citation>
    <scope>NUCLEOTIDE SEQUENCE</scope>
    <source>
        <strain evidence="11">XJ19-11</strain>
    </source>
</reference>
<dbReference type="PROSITE" id="PS51278">
    <property type="entry name" value="GATASE_TYPE_2"/>
    <property type="match status" value="1"/>
</dbReference>
<protein>
    <recommendedName>
        <fullName evidence="3">asparagine synthase (glutamine-hydrolyzing)</fullName>
        <ecNumber evidence="3">6.3.5.4</ecNumber>
    </recommendedName>
</protein>
<dbReference type="SUPFAM" id="SSF52402">
    <property type="entry name" value="Adenine nucleotide alpha hydrolases-like"/>
    <property type="match status" value="1"/>
</dbReference>
<evidence type="ECO:0000313" key="11">
    <source>
        <dbReference type="EMBL" id="MCR9016253.1"/>
    </source>
</evidence>
<evidence type="ECO:0000256" key="7">
    <source>
        <dbReference type="ARBA" id="ARBA00048741"/>
    </source>
</evidence>
<evidence type="ECO:0000256" key="8">
    <source>
        <dbReference type="PIRSR" id="PIRSR001589-1"/>
    </source>
</evidence>
<evidence type="ECO:0000313" key="12">
    <source>
        <dbReference type="Proteomes" id="UP001142175"/>
    </source>
</evidence>
<dbReference type="SUPFAM" id="SSF56235">
    <property type="entry name" value="N-terminal nucleophile aminohydrolases (Ntn hydrolases)"/>
    <property type="match status" value="1"/>
</dbReference>
<dbReference type="InterPro" id="IPR001962">
    <property type="entry name" value="Asn_synthase"/>
</dbReference>
<evidence type="ECO:0000256" key="2">
    <source>
        <dbReference type="ARBA" id="ARBA00005752"/>
    </source>
</evidence>
<feature type="binding site" evidence="9">
    <location>
        <begin position="360"/>
        <end position="361"/>
    </location>
    <ligand>
        <name>ATP</name>
        <dbReference type="ChEBI" id="CHEBI:30616"/>
    </ligand>
</feature>
<evidence type="ECO:0000256" key="1">
    <source>
        <dbReference type="ARBA" id="ARBA00005187"/>
    </source>
</evidence>
<evidence type="ECO:0000256" key="5">
    <source>
        <dbReference type="ARBA" id="ARBA00022840"/>
    </source>
</evidence>
<gene>
    <name evidence="11" type="primary">asnB</name>
    <name evidence="11" type="ORF">NU887_14505</name>
</gene>
<dbReference type="Pfam" id="PF00733">
    <property type="entry name" value="Asn_synthase"/>
    <property type="match status" value="1"/>
</dbReference>
<dbReference type="Gene3D" id="3.60.20.10">
    <property type="entry name" value="Glutamine Phosphoribosylpyrophosphate, subunit 1, domain 1"/>
    <property type="match status" value="1"/>
</dbReference>
<dbReference type="EMBL" id="JANSUY010000013">
    <property type="protein sequence ID" value="MCR9016253.1"/>
    <property type="molecule type" value="Genomic_DNA"/>
</dbReference>
<dbReference type="RefSeq" id="WP_258424105.1">
    <property type="nucleotide sequence ID" value="NZ_JANSUY010000013.1"/>
</dbReference>
<dbReference type="AlphaFoldDB" id="A0A9X2P587"/>
<dbReference type="GO" id="GO:0005829">
    <property type="term" value="C:cytosol"/>
    <property type="evidence" value="ECO:0007669"/>
    <property type="project" value="TreeGrafter"/>
</dbReference>
<dbReference type="NCBIfam" id="TIGR01536">
    <property type="entry name" value="asn_synth_AEB"/>
    <property type="match status" value="1"/>
</dbReference>
<dbReference type="CDD" id="cd01991">
    <property type="entry name" value="Asn_synthase_B_C"/>
    <property type="match status" value="1"/>
</dbReference>
<feature type="domain" description="Glutamine amidotransferase type-2" evidence="10">
    <location>
        <begin position="2"/>
        <end position="212"/>
    </location>
</feature>
<keyword evidence="11" id="KW-0436">Ligase</keyword>
<evidence type="ECO:0000256" key="9">
    <source>
        <dbReference type="PIRSR" id="PIRSR001589-2"/>
    </source>
</evidence>
<accession>A0A9X2P587</accession>
<keyword evidence="6 8" id="KW-0315">Glutamine amidotransferase</keyword>
<dbReference type="GO" id="GO:0004066">
    <property type="term" value="F:asparagine synthase (glutamine-hydrolyzing) activity"/>
    <property type="evidence" value="ECO:0007669"/>
    <property type="project" value="UniProtKB-EC"/>
</dbReference>
<comment type="pathway">
    <text evidence="1">Amino-acid biosynthesis; L-asparagine biosynthesis; L-asparagine from L-aspartate (L-Gln route): step 1/1.</text>
</comment>
<dbReference type="InterPro" id="IPR017932">
    <property type="entry name" value="GATase_2_dom"/>
</dbReference>
<organism evidence="11 12">
    <name type="scientific">Aquiflexum gelatinilyticum</name>
    <dbReference type="NCBI Taxonomy" id="2961943"/>
    <lineage>
        <taxon>Bacteria</taxon>
        <taxon>Pseudomonadati</taxon>
        <taxon>Bacteroidota</taxon>
        <taxon>Cytophagia</taxon>
        <taxon>Cytophagales</taxon>
        <taxon>Cyclobacteriaceae</taxon>
        <taxon>Aquiflexum</taxon>
    </lineage>
</organism>
<evidence type="ECO:0000256" key="6">
    <source>
        <dbReference type="ARBA" id="ARBA00022962"/>
    </source>
</evidence>
<dbReference type="PANTHER" id="PTHR43284">
    <property type="entry name" value="ASPARAGINE SYNTHETASE (GLUTAMINE-HYDROLYZING)"/>
    <property type="match status" value="1"/>
</dbReference>
<dbReference type="InterPro" id="IPR006426">
    <property type="entry name" value="Asn_synth_AEB"/>
</dbReference>
<proteinExistence type="inferred from homology"/>
<dbReference type="CDD" id="cd00712">
    <property type="entry name" value="AsnB"/>
    <property type="match status" value="1"/>
</dbReference>
<dbReference type="Proteomes" id="UP001142175">
    <property type="component" value="Unassembled WGS sequence"/>
</dbReference>